<organism evidence="10 11">
    <name type="scientific">Candidatus Thiodiazotropha taylori</name>
    <dbReference type="NCBI Taxonomy" id="2792791"/>
    <lineage>
        <taxon>Bacteria</taxon>
        <taxon>Pseudomonadati</taxon>
        <taxon>Pseudomonadota</taxon>
        <taxon>Gammaproteobacteria</taxon>
        <taxon>Chromatiales</taxon>
        <taxon>Sedimenticolaceae</taxon>
        <taxon>Candidatus Thiodiazotropha</taxon>
    </lineage>
</organism>
<evidence type="ECO:0000256" key="8">
    <source>
        <dbReference type="SAM" id="Phobius"/>
    </source>
</evidence>
<evidence type="ECO:0000259" key="9">
    <source>
        <dbReference type="PROSITE" id="PS50112"/>
    </source>
</evidence>
<keyword evidence="5" id="KW-0418">Kinase</keyword>
<dbReference type="SMART" id="SM00091">
    <property type="entry name" value="PAS"/>
    <property type="match status" value="1"/>
</dbReference>
<comment type="subcellular location">
    <subcellularLocation>
        <location evidence="1">Membrane</location>
    </subcellularLocation>
</comment>
<name>A0A9E4TSI3_9GAMM</name>
<keyword evidence="3" id="KW-0808">Transferase</keyword>
<dbReference type="InterPro" id="IPR035965">
    <property type="entry name" value="PAS-like_dom_sf"/>
</dbReference>
<feature type="transmembrane region" description="Helical" evidence="8">
    <location>
        <begin position="331"/>
        <end position="349"/>
    </location>
</feature>
<evidence type="ECO:0000256" key="1">
    <source>
        <dbReference type="ARBA" id="ARBA00004370"/>
    </source>
</evidence>
<dbReference type="GO" id="GO:0016301">
    <property type="term" value="F:kinase activity"/>
    <property type="evidence" value="ECO:0007669"/>
    <property type="project" value="UniProtKB-KW"/>
</dbReference>
<dbReference type="GO" id="GO:0006355">
    <property type="term" value="P:regulation of DNA-templated transcription"/>
    <property type="evidence" value="ECO:0007669"/>
    <property type="project" value="InterPro"/>
</dbReference>
<reference evidence="10" key="1">
    <citation type="journal article" date="2021" name="Proc. Natl. Acad. Sci. U.S.A.">
        <title>Global biogeography of chemosynthetic symbionts reveals both localized and globally distributed symbiont groups. .</title>
        <authorList>
            <person name="Osvatic J.T."/>
            <person name="Wilkins L.G.E."/>
            <person name="Leibrecht L."/>
            <person name="Leray M."/>
            <person name="Zauner S."/>
            <person name="Polzin J."/>
            <person name="Camacho Y."/>
            <person name="Gros O."/>
            <person name="van Gils J.A."/>
            <person name="Eisen J.A."/>
            <person name="Petersen J.M."/>
            <person name="Yuen B."/>
        </authorList>
    </citation>
    <scope>NUCLEOTIDE SEQUENCE</scope>
    <source>
        <strain evidence="10">MAGclacostrist055</strain>
    </source>
</reference>
<keyword evidence="4" id="KW-0547">Nucleotide-binding</keyword>
<dbReference type="PROSITE" id="PS50112">
    <property type="entry name" value="PAS"/>
    <property type="match status" value="1"/>
</dbReference>
<dbReference type="Pfam" id="PF00989">
    <property type="entry name" value="PAS"/>
    <property type="match status" value="1"/>
</dbReference>
<dbReference type="CDD" id="cd00130">
    <property type="entry name" value="PAS"/>
    <property type="match status" value="1"/>
</dbReference>
<evidence type="ECO:0000256" key="3">
    <source>
        <dbReference type="ARBA" id="ARBA00022679"/>
    </source>
</evidence>
<comment type="caution">
    <text evidence="10">The sequence shown here is derived from an EMBL/GenBank/DDBJ whole genome shotgun (WGS) entry which is preliminary data.</text>
</comment>
<dbReference type="SUPFAM" id="SSF103190">
    <property type="entry name" value="Sensory domain-like"/>
    <property type="match status" value="2"/>
</dbReference>
<dbReference type="InterPro" id="IPR013767">
    <property type="entry name" value="PAS_fold"/>
</dbReference>
<feature type="transmembrane region" description="Helical" evidence="8">
    <location>
        <begin position="12"/>
        <end position="32"/>
    </location>
</feature>
<dbReference type="Proteomes" id="UP000886674">
    <property type="component" value="Unassembled WGS sequence"/>
</dbReference>
<keyword evidence="8" id="KW-0812">Transmembrane</keyword>
<evidence type="ECO:0000256" key="2">
    <source>
        <dbReference type="ARBA" id="ARBA00022553"/>
    </source>
</evidence>
<keyword evidence="8" id="KW-1133">Transmembrane helix</keyword>
<dbReference type="GO" id="GO:0000160">
    <property type="term" value="P:phosphorelay signal transduction system"/>
    <property type="evidence" value="ECO:0007669"/>
    <property type="project" value="UniProtKB-KW"/>
</dbReference>
<dbReference type="SUPFAM" id="SSF55785">
    <property type="entry name" value="PYP-like sensor domain (PAS domain)"/>
    <property type="match status" value="1"/>
</dbReference>
<dbReference type="Gene3D" id="3.30.450.20">
    <property type="entry name" value="PAS domain"/>
    <property type="match status" value="3"/>
</dbReference>
<protein>
    <submittedName>
        <fullName evidence="10">PAS domain S-box protein</fullName>
    </submittedName>
</protein>
<sequence>MKRSLIRKYGSIFAAMFVPPVMLLFGVSAWLFTTDIENAAVLTRQSEMLSLNQSKSVFEQLLQGAMRDLMYIAAVDDLRQFAIPSERDRYSELLALDFKSMVEEKGQFDQIRYLNADGKEVVRVNYRNGMGVIVPDAELQDKSGRYYFTETMSKDRDEVFVSPLDLNVEHGEIEMPFKPMIRLATPVFDASGNKRGMVIINYLADKLIDLLDQGLSPSGSQMLLNEEGYWLKAEIKADEWGFMFQDKKEIKMSNRYADAWKQISSGDSGQFTTADGLFSYATVEPEKLLDKLDLGKEAGNSVVAGAIHWKLVRFITDAELDRPAITLGKRYIAVNVILVLILGVVALLLSRAKLFKIDAQQQLHEKEERISEIVNSAFDAIITINERGVIETFNPAACEMFGYHVDEIIGEKVNMLMTSPDREYHDLHILNYIDTGVGKFVGKPGRVTGVKSDGTPIQIEICIGAKQIMDHWLFTAICRQYQEEQRQVDTGSN</sequence>
<keyword evidence="2" id="KW-0597">Phosphoprotein</keyword>
<evidence type="ECO:0000313" key="11">
    <source>
        <dbReference type="Proteomes" id="UP000886674"/>
    </source>
</evidence>
<dbReference type="Pfam" id="PF21623">
    <property type="entry name" value="HK_sensor_dom_bact"/>
    <property type="match status" value="1"/>
</dbReference>
<evidence type="ECO:0000256" key="5">
    <source>
        <dbReference type="ARBA" id="ARBA00022777"/>
    </source>
</evidence>
<dbReference type="GO" id="GO:0016020">
    <property type="term" value="C:membrane"/>
    <property type="evidence" value="ECO:0007669"/>
    <property type="project" value="UniProtKB-SubCell"/>
</dbReference>
<dbReference type="InterPro" id="IPR048760">
    <property type="entry name" value="VP0354-like_sensor_dom"/>
</dbReference>
<keyword evidence="8" id="KW-0472">Membrane</keyword>
<dbReference type="NCBIfam" id="TIGR00229">
    <property type="entry name" value="sensory_box"/>
    <property type="match status" value="1"/>
</dbReference>
<evidence type="ECO:0000256" key="4">
    <source>
        <dbReference type="ARBA" id="ARBA00022741"/>
    </source>
</evidence>
<evidence type="ECO:0000256" key="6">
    <source>
        <dbReference type="ARBA" id="ARBA00022840"/>
    </source>
</evidence>
<accession>A0A9E4TSI3</accession>
<feature type="domain" description="PAS" evidence="9">
    <location>
        <begin position="366"/>
        <end position="421"/>
    </location>
</feature>
<evidence type="ECO:0000313" key="10">
    <source>
        <dbReference type="EMBL" id="MCG7978324.1"/>
    </source>
</evidence>
<dbReference type="GO" id="GO:0005524">
    <property type="term" value="F:ATP binding"/>
    <property type="evidence" value="ECO:0007669"/>
    <property type="project" value="UniProtKB-KW"/>
</dbReference>
<keyword evidence="6" id="KW-0067">ATP-binding</keyword>
<dbReference type="InterPro" id="IPR029151">
    <property type="entry name" value="Sensor-like_sf"/>
</dbReference>
<evidence type="ECO:0000256" key="7">
    <source>
        <dbReference type="ARBA" id="ARBA00023012"/>
    </source>
</evidence>
<dbReference type="AlphaFoldDB" id="A0A9E4TSI3"/>
<dbReference type="InterPro" id="IPR000014">
    <property type="entry name" value="PAS"/>
</dbReference>
<gene>
    <name evidence="10" type="ORF">JAY77_09295</name>
</gene>
<proteinExistence type="predicted"/>
<keyword evidence="7" id="KW-0902">Two-component regulatory system</keyword>
<dbReference type="EMBL" id="JAEPCR010000043">
    <property type="protein sequence ID" value="MCG7978324.1"/>
    <property type="molecule type" value="Genomic_DNA"/>
</dbReference>